<dbReference type="FunFam" id="3.40.50.300:FF:000526">
    <property type="entry name" value="DExH-box ATP-dependent RNA helicase DExH3"/>
    <property type="match status" value="1"/>
</dbReference>
<dbReference type="InterPro" id="IPR002464">
    <property type="entry name" value="DNA/RNA_helicase_DEAH_CS"/>
</dbReference>
<evidence type="ECO:0000256" key="3">
    <source>
        <dbReference type="ARBA" id="ARBA00022806"/>
    </source>
</evidence>
<dbReference type="OrthoDB" id="6378793at2759"/>
<dbReference type="EMBL" id="JACEEZ010011919">
    <property type="protein sequence ID" value="KAG0721052.1"/>
    <property type="molecule type" value="Genomic_DNA"/>
</dbReference>
<dbReference type="GO" id="GO:0003678">
    <property type="term" value="F:DNA helicase activity"/>
    <property type="evidence" value="ECO:0007669"/>
    <property type="project" value="TreeGrafter"/>
</dbReference>
<dbReference type="GO" id="GO:0003724">
    <property type="term" value="F:RNA helicase activity"/>
    <property type="evidence" value="ECO:0007669"/>
    <property type="project" value="TreeGrafter"/>
</dbReference>
<gene>
    <name evidence="8" type="primary">DHX36</name>
    <name evidence="8" type="ORF">GWK47_047251</name>
</gene>
<evidence type="ECO:0000256" key="4">
    <source>
        <dbReference type="ARBA" id="ARBA00022840"/>
    </source>
</evidence>
<evidence type="ECO:0000256" key="6">
    <source>
        <dbReference type="ARBA" id="ARBA00060772"/>
    </source>
</evidence>
<proteinExistence type="inferred from homology"/>
<keyword evidence="2" id="KW-0378">Hydrolase</keyword>
<reference evidence="8" key="1">
    <citation type="submission" date="2020-07" db="EMBL/GenBank/DDBJ databases">
        <title>The High-quality genome of the commercially important snow crab, Chionoecetes opilio.</title>
        <authorList>
            <person name="Jeong J.-H."/>
            <person name="Ryu S."/>
        </authorList>
    </citation>
    <scope>NUCLEOTIDE SEQUENCE</scope>
    <source>
        <strain evidence="8">MADBK_172401_WGS</strain>
        <tissue evidence="8">Digestive gland</tissue>
    </source>
</reference>
<evidence type="ECO:0000256" key="2">
    <source>
        <dbReference type="ARBA" id="ARBA00022801"/>
    </source>
</evidence>
<dbReference type="InterPro" id="IPR011545">
    <property type="entry name" value="DEAD/DEAH_box_helicase_dom"/>
</dbReference>
<keyword evidence="4" id="KW-0067">ATP-binding</keyword>
<keyword evidence="5" id="KW-0694">RNA-binding</keyword>
<keyword evidence="3 8" id="KW-0347">Helicase</keyword>
<dbReference type="GO" id="GO:0005737">
    <property type="term" value="C:cytoplasm"/>
    <property type="evidence" value="ECO:0007669"/>
    <property type="project" value="TreeGrafter"/>
</dbReference>
<organism evidence="8 9">
    <name type="scientific">Chionoecetes opilio</name>
    <name type="common">Atlantic snow crab</name>
    <name type="synonym">Cancer opilio</name>
    <dbReference type="NCBI Taxonomy" id="41210"/>
    <lineage>
        <taxon>Eukaryota</taxon>
        <taxon>Metazoa</taxon>
        <taxon>Ecdysozoa</taxon>
        <taxon>Arthropoda</taxon>
        <taxon>Crustacea</taxon>
        <taxon>Multicrustacea</taxon>
        <taxon>Malacostraca</taxon>
        <taxon>Eumalacostraca</taxon>
        <taxon>Eucarida</taxon>
        <taxon>Decapoda</taxon>
        <taxon>Pleocyemata</taxon>
        <taxon>Brachyura</taxon>
        <taxon>Eubrachyura</taxon>
        <taxon>Majoidea</taxon>
        <taxon>Majidae</taxon>
        <taxon>Chionoecetes</taxon>
    </lineage>
</organism>
<feature type="domain" description="Helicase ATP-binding" evidence="7">
    <location>
        <begin position="18"/>
        <end position="186"/>
    </location>
</feature>
<dbReference type="SMART" id="SM00487">
    <property type="entry name" value="DEXDc"/>
    <property type="match status" value="1"/>
</dbReference>
<evidence type="ECO:0000256" key="5">
    <source>
        <dbReference type="ARBA" id="ARBA00022884"/>
    </source>
</evidence>
<evidence type="ECO:0000313" key="9">
    <source>
        <dbReference type="Proteomes" id="UP000770661"/>
    </source>
</evidence>
<dbReference type="PANTHER" id="PTHR18934:SF237">
    <property type="entry name" value="ATP-DEPENDENT DNA_RNA HELICASE DHX36"/>
    <property type="match status" value="1"/>
</dbReference>
<dbReference type="Gene3D" id="3.40.50.300">
    <property type="entry name" value="P-loop containing nucleotide triphosphate hydrolases"/>
    <property type="match status" value="1"/>
</dbReference>
<dbReference type="InterPro" id="IPR014001">
    <property type="entry name" value="Helicase_ATP-bd"/>
</dbReference>
<comment type="caution">
    <text evidence="8">The sequence shown here is derived from an EMBL/GenBank/DDBJ whole genome shotgun (WGS) entry which is preliminary data.</text>
</comment>
<protein>
    <submittedName>
        <fullName evidence="8">ATP-dependent RNA helicase DHX36</fullName>
    </submittedName>
</protein>
<dbReference type="PANTHER" id="PTHR18934">
    <property type="entry name" value="ATP-DEPENDENT RNA HELICASE"/>
    <property type="match status" value="1"/>
</dbReference>
<accession>A0A8J5CWS0</accession>
<dbReference type="SUPFAM" id="SSF52540">
    <property type="entry name" value="P-loop containing nucleoside triphosphate hydrolases"/>
    <property type="match status" value="1"/>
</dbReference>
<dbReference type="GO" id="GO:0005634">
    <property type="term" value="C:nucleus"/>
    <property type="evidence" value="ECO:0007669"/>
    <property type="project" value="TreeGrafter"/>
</dbReference>
<dbReference type="GO" id="GO:0002151">
    <property type="term" value="F:G-quadruplex RNA binding"/>
    <property type="evidence" value="ECO:0007669"/>
    <property type="project" value="TreeGrafter"/>
</dbReference>
<dbReference type="GO" id="GO:0016787">
    <property type="term" value="F:hydrolase activity"/>
    <property type="evidence" value="ECO:0007669"/>
    <property type="project" value="UniProtKB-KW"/>
</dbReference>
<keyword evidence="1" id="KW-0547">Nucleotide-binding</keyword>
<dbReference type="GO" id="GO:0005524">
    <property type="term" value="F:ATP binding"/>
    <property type="evidence" value="ECO:0007669"/>
    <property type="project" value="UniProtKB-KW"/>
</dbReference>
<dbReference type="Proteomes" id="UP000770661">
    <property type="component" value="Unassembled WGS sequence"/>
</dbReference>
<comment type="similarity">
    <text evidence="6">Belongs to the DExH box helicase family.</text>
</comment>
<dbReference type="AlphaFoldDB" id="A0A8J5CWS0"/>
<evidence type="ECO:0000256" key="1">
    <source>
        <dbReference type="ARBA" id="ARBA00022741"/>
    </source>
</evidence>
<dbReference type="InterPro" id="IPR027417">
    <property type="entry name" value="P-loop_NTPase"/>
</dbReference>
<evidence type="ECO:0000313" key="8">
    <source>
        <dbReference type="EMBL" id="KAG0721052.1"/>
    </source>
</evidence>
<evidence type="ECO:0000259" key="7">
    <source>
        <dbReference type="PROSITE" id="PS51192"/>
    </source>
</evidence>
<dbReference type="PROSITE" id="PS51192">
    <property type="entry name" value="HELICASE_ATP_BIND_1"/>
    <property type="match status" value="1"/>
</dbReference>
<keyword evidence="9" id="KW-1185">Reference proteome</keyword>
<dbReference type="Pfam" id="PF00270">
    <property type="entry name" value="DEAD"/>
    <property type="match status" value="1"/>
</dbReference>
<sequence>MLEVRKKLPSYKMRDEIVDTIRNNQVVVLSGETGCGKTTQVAQFLLEDAVASGEGSVCRIVCTQPRRISAISVAQRVADERGEKIGKSVGYQIRLETVQPRVEGSILFCTTGIVLQWLQRDPLLSQVSHLVLDEIHERDMVSDFLICIAKDLIKVRPDMKVILMSATLNADQFSAYFGGCPMIHIPGFTYPVKEYYLEDVIETIK</sequence>
<name>A0A8J5CWS0_CHIOP</name>
<dbReference type="PROSITE" id="PS00690">
    <property type="entry name" value="DEAH_ATP_HELICASE"/>
    <property type="match status" value="1"/>
</dbReference>